<proteinExistence type="predicted"/>
<protein>
    <submittedName>
        <fullName evidence="2">Uncharacterized protein</fullName>
    </submittedName>
</protein>
<evidence type="ECO:0000256" key="1">
    <source>
        <dbReference type="SAM" id="Phobius"/>
    </source>
</evidence>
<accession>A0A6J5N8Z1</accession>
<name>A0A6J5N8Z1_9CAUD</name>
<feature type="transmembrane region" description="Helical" evidence="1">
    <location>
        <begin position="31"/>
        <end position="47"/>
    </location>
</feature>
<dbReference type="EMBL" id="LR796632">
    <property type="protein sequence ID" value="CAB4155343.1"/>
    <property type="molecule type" value="Genomic_DNA"/>
</dbReference>
<sequence>MSEQPSGREKFLEWENQHLRDKIKELKRSELMYRLVIPVLLAVYWLNKWWLS</sequence>
<evidence type="ECO:0000313" key="2">
    <source>
        <dbReference type="EMBL" id="CAB4155343.1"/>
    </source>
</evidence>
<keyword evidence="1" id="KW-0812">Transmembrane</keyword>
<gene>
    <name evidence="2" type="ORF">UFOVP670_9</name>
</gene>
<reference evidence="2" key="1">
    <citation type="submission" date="2020-04" db="EMBL/GenBank/DDBJ databases">
        <authorList>
            <person name="Chiriac C."/>
            <person name="Salcher M."/>
            <person name="Ghai R."/>
            <person name="Kavagutti S V."/>
        </authorList>
    </citation>
    <scope>NUCLEOTIDE SEQUENCE</scope>
</reference>
<organism evidence="2">
    <name type="scientific">uncultured Caudovirales phage</name>
    <dbReference type="NCBI Taxonomy" id="2100421"/>
    <lineage>
        <taxon>Viruses</taxon>
        <taxon>Duplodnaviria</taxon>
        <taxon>Heunggongvirae</taxon>
        <taxon>Uroviricota</taxon>
        <taxon>Caudoviricetes</taxon>
        <taxon>Peduoviridae</taxon>
        <taxon>Maltschvirus</taxon>
        <taxon>Maltschvirus maltsch</taxon>
    </lineage>
</organism>
<keyword evidence="1" id="KW-0472">Membrane</keyword>
<keyword evidence="1" id="KW-1133">Transmembrane helix</keyword>